<dbReference type="GO" id="GO:0016746">
    <property type="term" value="F:acyltransferase activity"/>
    <property type="evidence" value="ECO:0007669"/>
    <property type="project" value="UniProtKB-KW"/>
</dbReference>
<dbReference type="InterPro" id="IPR016181">
    <property type="entry name" value="Acyl_CoA_acyltransferase"/>
</dbReference>
<evidence type="ECO:0000313" key="6">
    <source>
        <dbReference type="Proteomes" id="UP001589611"/>
    </source>
</evidence>
<dbReference type="PANTHER" id="PTHR43877">
    <property type="entry name" value="AMINOALKYLPHOSPHONATE N-ACETYLTRANSFERASE-RELATED-RELATED"/>
    <property type="match status" value="1"/>
</dbReference>
<dbReference type="EMBL" id="JBHMBE010000008">
    <property type="protein sequence ID" value="MFB9647203.1"/>
    <property type="molecule type" value="Genomic_DNA"/>
</dbReference>
<evidence type="ECO:0000313" key="5">
    <source>
        <dbReference type="EMBL" id="MFB9647203.1"/>
    </source>
</evidence>
<feature type="domain" description="N-acetyltransferase" evidence="4">
    <location>
        <begin position="192"/>
        <end position="341"/>
    </location>
</feature>
<evidence type="ECO:0000256" key="3">
    <source>
        <dbReference type="SAM" id="MobiDB-lite"/>
    </source>
</evidence>
<dbReference type="SUPFAM" id="SSF55729">
    <property type="entry name" value="Acyl-CoA N-acyltransferases (Nat)"/>
    <property type="match status" value="2"/>
</dbReference>
<feature type="domain" description="N-acetyltransferase" evidence="4">
    <location>
        <begin position="26"/>
        <end position="180"/>
    </location>
</feature>
<dbReference type="InterPro" id="IPR000182">
    <property type="entry name" value="GNAT_dom"/>
</dbReference>
<dbReference type="Pfam" id="PF13302">
    <property type="entry name" value="Acetyltransf_3"/>
    <property type="match status" value="1"/>
</dbReference>
<sequence length="341" mass="37046">MSESATPPLSERLNAAPPVQPQHPDVVFRPATVDDIDAVHAAVAASDRVDHPTWVTPREEIADIFELSHVDAARDTLLAIAPDGAVVAMGWAMVHPTQDAELHAYLQGTVHPDWRRKGIGTELIGWLYARAIELLADTGSTAEAAIYQYVDEGNTDAATLGERLGLRTERWFTSMQRDLADPIEEPPAADGVELIAYTADRSGAVLAARNDAFRDHWGSLPSTPERWGQFVDGPFLRPDLSTLALVDGRVVAFCMASVNEEDWAALGAPNTYIDLIGVVRDSRGRGLAPAVIARTLQAAKAAGLEQAVLDVDTASKTGANRLYERLGFRPTQRQQALVRRF</sequence>
<keyword evidence="1 5" id="KW-0808">Transferase</keyword>
<name>A0ABV5T3K9_9MICO</name>
<comment type="caution">
    <text evidence="5">The sequence shown here is derived from an EMBL/GenBank/DDBJ whole genome shotgun (WGS) entry which is preliminary data.</text>
</comment>
<keyword evidence="6" id="KW-1185">Reference proteome</keyword>
<organism evidence="5 6">
    <name type="scientific">Microbacterium terregens</name>
    <dbReference type="NCBI Taxonomy" id="69363"/>
    <lineage>
        <taxon>Bacteria</taxon>
        <taxon>Bacillati</taxon>
        <taxon>Actinomycetota</taxon>
        <taxon>Actinomycetes</taxon>
        <taxon>Micrococcales</taxon>
        <taxon>Microbacteriaceae</taxon>
        <taxon>Microbacterium</taxon>
    </lineage>
</organism>
<feature type="region of interest" description="Disordered" evidence="3">
    <location>
        <begin position="1"/>
        <end position="24"/>
    </location>
</feature>
<dbReference type="CDD" id="cd04301">
    <property type="entry name" value="NAT_SF"/>
    <property type="match status" value="2"/>
</dbReference>
<dbReference type="Gene3D" id="3.40.630.30">
    <property type="match status" value="1"/>
</dbReference>
<dbReference type="PANTHER" id="PTHR43877:SF2">
    <property type="entry name" value="AMINOALKYLPHOSPHONATE N-ACETYLTRANSFERASE-RELATED"/>
    <property type="match status" value="1"/>
</dbReference>
<reference evidence="5 6" key="1">
    <citation type="submission" date="2024-09" db="EMBL/GenBank/DDBJ databases">
        <authorList>
            <person name="Sun Q."/>
            <person name="Mori K."/>
        </authorList>
    </citation>
    <scope>NUCLEOTIDE SEQUENCE [LARGE SCALE GENOMIC DNA]</scope>
    <source>
        <strain evidence="5 6">JCM 1342</strain>
    </source>
</reference>
<dbReference type="RefSeq" id="WP_344711796.1">
    <property type="nucleotide sequence ID" value="NZ_BAAAWH010000001.1"/>
</dbReference>
<dbReference type="InterPro" id="IPR050832">
    <property type="entry name" value="Bact_Acetyltransf"/>
</dbReference>
<dbReference type="Pfam" id="PF00583">
    <property type="entry name" value="Acetyltransf_1"/>
    <property type="match status" value="1"/>
</dbReference>
<gene>
    <name evidence="5" type="ORF">ACFFPJ_15515</name>
</gene>
<dbReference type="PROSITE" id="PS51186">
    <property type="entry name" value="GNAT"/>
    <property type="match status" value="2"/>
</dbReference>
<evidence type="ECO:0000256" key="1">
    <source>
        <dbReference type="ARBA" id="ARBA00022679"/>
    </source>
</evidence>
<evidence type="ECO:0000259" key="4">
    <source>
        <dbReference type="PROSITE" id="PS51186"/>
    </source>
</evidence>
<keyword evidence="2 5" id="KW-0012">Acyltransferase</keyword>
<protein>
    <submittedName>
        <fullName evidence="5">GNAT family N-acetyltransferase</fullName>
        <ecNumber evidence="5">2.3.1.-</ecNumber>
    </submittedName>
</protein>
<evidence type="ECO:0000256" key="2">
    <source>
        <dbReference type="ARBA" id="ARBA00023315"/>
    </source>
</evidence>
<proteinExistence type="predicted"/>
<dbReference type="Proteomes" id="UP001589611">
    <property type="component" value="Unassembled WGS sequence"/>
</dbReference>
<accession>A0ABV5T3K9</accession>
<dbReference type="EC" id="2.3.1.-" evidence="5"/>